<dbReference type="NCBIfam" id="TIGR02138">
    <property type="entry name" value="phosphate_pstC"/>
    <property type="match status" value="1"/>
</dbReference>
<comment type="similarity">
    <text evidence="2 10">Belongs to the binding-protein-dependent transport system permease family. CysTW subfamily.</text>
</comment>
<feature type="transmembrane region" description="Helical" evidence="9">
    <location>
        <begin position="108"/>
        <end position="135"/>
    </location>
</feature>
<keyword evidence="13" id="KW-1185">Reference proteome</keyword>
<dbReference type="PANTHER" id="PTHR30425">
    <property type="entry name" value="PHOSPHATE TRANSPORT SYSTEM PERMEASE PROTEIN PST"/>
    <property type="match status" value="1"/>
</dbReference>
<reference evidence="12 13" key="1">
    <citation type="submission" date="2023-07" db="EMBL/GenBank/DDBJ databases">
        <title>Genomic Encyclopedia of Type Strains, Phase IV (KMG-IV): sequencing the most valuable type-strain genomes for metagenomic binning, comparative biology and taxonomic classification.</title>
        <authorList>
            <person name="Goeker M."/>
        </authorList>
    </citation>
    <scope>NUCLEOTIDE SEQUENCE [LARGE SCALE GENOMIC DNA]</scope>
    <source>
        <strain evidence="12 13">DSM 16784</strain>
    </source>
</reference>
<feature type="transmembrane region" description="Helical" evidence="9">
    <location>
        <begin position="67"/>
        <end position="96"/>
    </location>
</feature>
<dbReference type="PROSITE" id="PS50928">
    <property type="entry name" value="ABC_TM1"/>
    <property type="match status" value="1"/>
</dbReference>
<evidence type="ECO:0000256" key="8">
    <source>
        <dbReference type="ARBA" id="ARBA00023136"/>
    </source>
</evidence>
<comment type="caution">
    <text evidence="12">The sequence shown here is derived from an EMBL/GenBank/DDBJ whole genome shotgun (WGS) entry which is preliminary data.</text>
</comment>
<dbReference type="InterPro" id="IPR051124">
    <property type="entry name" value="Phosphate_Transport_Permease"/>
</dbReference>
<comment type="subcellular location">
    <subcellularLocation>
        <location evidence="1 9">Cell membrane</location>
        <topology evidence="1 9">Multi-pass membrane protein</topology>
    </subcellularLocation>
</comment>
<evidence type="ECO:0000313" key="13">
    <source>
        <dbReference type="Proteomes" id="UP001230220"/>
    </source>
</evidence>
<feature type="domain" description="ABC transmembrane type-1" evidence="11">
    <location>
        <begin position="71"/>
        <end position="286"/>
    </location>
</feature>
<dbReference type="InterPro" id="IPR035906">
    <property type="entry name" value="MetI-like_sf"/>
</dbReference>
<dbReference type="CDD" id="cd06261">
    <property type="entry name" value="TM_PBP2"/>
    <property type="match status" value="1"/>
</dbReference>
<evidence type="ECO:0000313" key="12">
    <source>
        <dbReference type="EMBL" id="MDQ0361000.1"/>
    </source>
</evidence>
<evidence type="ECO:0000256" key="5">
    <source>
        <dbReference type="ARBA" id="ARBA00022592"/>
    </source>
</evidence>
<evidence type="ECO:0000256" key="7">
    <source>
        <dbReference type="ARBA" id="ARBA00022989"/>
    </source>
</evidence>
<dbReference type="InterPro" id="IPR011864">
    <property type="entry name" value="Phosphate_PstC"/>
</dbReference>
<evidence type="ECO:0000256" key="10">
    <source>
        <dbReference type="RuleBase" id="RU363054"/>
    </source>
</evidence>
<protein>
    <recommendedName>
        <fullName evidence="10">Phosphate transport system permease protein</fullName>
    </recommendedName>
</protein>
<comment type="function">
    <text evidence="10">Part of the binding-protein-dependent transport system for phosphate; probably responsible for the translocation of the substrate across the membrane.</text>
</comment>
<keyword evidence="5 10" id="KW-0592">Phosphate transport</keyword>
<name>A0ABU0E286_9FIRM</name>
<accession>A0ABU0E286</accession>
<dbReference type="EMBL" id="JAUSUR010000003">
    <property type="protein sequence ID" value="MDQ0361000.1"/>
    <property type="molecule type" value="Genomic_DNA"/>
</dbReference>
<evidence type="ECO:0000256" key="3">
    <source>
        <dbReference type="ARBA" id="ARBA00022448"/>
    </source>
</evidence>
<keyword evidence="7 9" id="KW-1133">Transmembrane helix</keyword>
<keyword evidence="4 10" id="KW-1003">Cell membrane</keyword>
<dbReference type="Gene3D" id="1.10.3720.10">
    <property type="entry name" value="MetI-like"/>
    <property type="match status" value="1"/>
</dbReference>
<sequence>MNSIEYKKRLDSVFKKIVFFFTFISVLALAAILIFTLIKALPLFKEVDIISFITSDVWAPTSGQYGILSFIVASVLTTIAAVIIGIPVGLYTAIFISEIAPKKIGNVVLSAVEILAAIPSVVYGFFGLTLVVPLVQEVFGLRSGSTLLTASIILALMILPTVVSLSTSALKSVPKTIDEGSLALGATKIQTIFKVKIPYAKSGILTSFLLGLGRALGETMAVILVAGNSNAMPILNPLYEAFLSGGRTLTGNIVMELAYASGTHEAALFATGVVLFIFVSIINIFILFVKKREV</sequence>
<feature type="transmembrane region" description="Helical" evidence="9">
    <location>
        <begin position="204"/>
        <end position="226"/>
    </location>
</feature>
<dbReference type="InterPro" id="IPR000515">
    <property type="entry name" value="MetI-like"/>
</dbReference>
<evidence type="ECO:0000256" key="9">
    <source>
        <dbReference type="RuleBase" id="RU363032"/>
    </source>
</evidence>
<keyword evidence="6 9" id="KW-0812">Transmembrane</keyword>
<feature type="transmembrane region" description="Helical" evidence="9">
    <location>
        <begin position="17"/>
        <end position="38"/>
    </location>
</feature>
<keyword evidence="3 9" id="KW-0813">Transport</keyword>
<evidence type="ECO:0000256" key="2">
    <source>
        <dbReference type="ARBA" id="ARBA00007069"/>
    </source>
</evidence>
<dbReference type="Pfam" id="PF00528">
    <property type="entry name" value="BPD_transp_1"/>
    <property type="match status" value="1"/>
</dbReference>
<proteinExistence type="inferred from homology"/>
<keyword evidence="8 9" id="KW-0472">Membrane</keyword>
<evidence type="ECO:0000259" key="11">
    <source>
        <dbReference type="PROSITE" id="PS50928"/>
    </source>
</evidence>
<evidence type="ECO:0000256" key="1">
    <source>
        <dbReference type="ARBA" id="ARBA00004651"/>
    </source>
</evidence>
<dbReference type="RefSeq" id="WP_307407349.1">
    <property type="nucleotide sequence ID" value="NZ_JAUSUR010000003.1"/>
</dbReference>
<evidence type="ECO:0000256" key="4">
    <source>
        <dbReference type="ARBA" id="ARBA00022475"/>
    </source>
</evidence>
<evidence type="ECO:0000256" key="6">
    <source>
        <dbReference type="ARBA" id="ARBA00022692"/>
    </source>
</evidence>
<dbReference type="PANTHER" id="PTHR30425:SF1">
    <property type="entry name" value="PHOSPHATE TRANSPORT SYSTEM PERMEASE PROTEIN PSTC"/>
    <property type="match status" value="1"/>
</dbReference>
<gene>
    <name evidence="12" type="ORF">J2S15_001747</name>
</gene>
<feature type="transmembrane region" description="Helical" evidence="9">
    <location>
        <begin position="266"/>
        <end position="289"/>
    </location>
</feature>
<feature type="transmembrane region" description="Helical" evidence="9">
    <location>
        <begin position="147"/>
        <end position="165"/>
    </location>
</feature>
<dbReference type="SUPFAM" id="SSF161098">
    <property type="entry name" value="MetI-like"/>
    <property type="match status" value="1"/>
</dbReference>
<organism evidence="12 13">
    <name type="scientific">Breznakia pachnodae</name>
    <dbReference type="NCBI Taxonomy" id="265178"/>
    <lineage>
        <taxon>Bacteria</taxon>
        <taxon>Bacillati</taxon>
        <taxon>Bacillota</taxon>
        <taxon>Erysipelotrichia</taxon>
        <taxon>Erysipelotrichales</taxon>
        <taxon>Erysipelotrichaceae</taxon>
        <taxon>Breznakia</taxon>
    </lineage>
</organism>
<dbReference type="Proteomes" id="UP001230220">
    <property type="component" value="Unassembled WGS sequence"/>
</dbReference>